<keyword evidence="2" id="KW-1185">Reference proteome</keyword>
<dbReference type="Proteomes" id="UP000471147">
    <property type="component" value="Unassembled WGS sequence"/>
</dbReference>
<protein>
    <recommendedName>
        <fullName evidence="3">Restriction endonuclease</fullName>
    </recommendedName>
</protein>
<evidence type="ECO:0000313" key="1">
    <source>
        <dbReference type="EMBL" id="MVZ98136.1"/>
    </source>
</evidence>
<reference evidence="1 2" key="1">
    <citation type="submission" date="2019-01" db="EMBL/GenBank/DDBJ databases">
        <title>Sphingorhabdus lacus sp.nov., isolated from an oligotrophic freshwater lake.</title>
        <authorList>
            <person name="Park M."/>
        </authorList>
    </citation>
    <scope>NUCLEOTIDE SEQUENCE [LARGE SCALE GENOMIC DNA]</scope>
    <source>
        <strain evidence="1 2">IMCC26285</strain>
    </source>
</reference>
<gene>
    <name evidence="1" type="ORF">EUU23_10570</name>
</gene>
<evidence type="ECO:0008006" key="3">
    <source>
        <dbReference type="Google" id="ProtNLM"/>
    </source>
</evidence>
<comment type="caution">
    <text evidence="1">The sequence shown here is derived from an EMBL/GenBank/DDBJ whole genome shotgun (WGS) entry which is preliminary data.</text>
</comment>
<dbReference type="AlphaFoldDB" id="A0A6I4M1P7"/>
<dbReference type="RefSeq" id="WP_160354086.1">
    <property type="nucleotide sequence ID" value="NZ_SDWJ01000002.1"/>
</dbReference>
<dbReference type="OrthoDB" id="7846333at2"/>
<organism evidence="1 2">
    <name type="scientific">Sphingorhabdus profundilacus</name>
    <dbReference type="NCBI Taxonomy" id="2509718"/>
    <lineage>
        <taxon>Bacteria</taxon>
        <taxon>Pseudomonadati</taxon>
        <taxon>Pseudomonadota</taxon>
        <taxon>Alphaproteobacteria</taxon>
        <taxon>Sphingomonadales</taxon>
        <taxon>Sphingomonadaceae</taxon>
        <taxon>Sphingorhabdus</taxon>
    </lineage>
</organism>
<accession>A0A6I4M1P7</accession>
<sequence length="235" mass="26513">MTTTKGVPRPDHIAELTRGTRLPLDPVREEHLSVIFETISCAWHELRGNGTSTMQYNDEAEVNALLDPRLNHYCQSQPLWKDLVHSVHRGRESISYDGSKLELRPDLSFILLHGNRNFPIAVECKIIDHPNSKTVGLYCTNGIARFVCGDYAWANREAIMLAYVRDDSSLSSRLIPHLAKNGKLKSDPLQTASHPQSRIDLHPTVQQTVHERSFSYLASVDGNDPGPISLFHLWL</sequence>
<name>A0A6I4M1P7_9SPHN</name>
<dbReference type="EMBL" id="SDWJ01000002">
    <property type="protein sequence ID" value="MVZ98136.1"/>
    <property type="molecule type" value="Genomic_DNA"/>
</dbReference>
<proteinExistence type="predicted"/>
<evidence type="ECO:0000313" key="2">
    <source>
        <dbReference type="Proteomes" id="UP000471147"/>
    </source>
</evidence>